<comment type="cofactor">
    <cofactor evidence="1">
        <name>FMN</name>
        <dbReference type="ChEBI" id="CHEBI:58210"/>
    </cofactor>
</comment>
<evidence type="ECO:0000313" key="8">
    <source>
        <dbReference type="Proteomes" id="UP000001542"/>
    </source>
</evidence>
<keyword evidence="3" id="KW-0285">Flavoprotein</keyword>
<evidence type="ECO:0000256" key="4">
    <source>
        <dbReference type="ARBA" id="ARBA00022643"/>
    </source>
</evidence>
<keyword evidence="8" id="KW-1185">Reference proteome</keyword>
<organism evidence="7 8">
    <name type="scientific">Trichomonas vaginalis (strain ATCC PRA-98 / G3)</name>
    <dbReference type="NCBI Taxonomy" id="412133"/>
    <lineage>
        <taxon>Eukaryota</taxon>
        <taxon>Metamonada</taxon>
        <taxon>Parabasalia</taxon>
        <taxon>Trichomonadida</taxon>
        <taxon>Trichomonadidae</taxon>
        <taxon>Trichomonas</taxon>
    </lineage>
</organism>
<name>A2ESW6_TRIV3</name>
<dbReference type="InterPro" id="IPR000415">
    <property type="entry name" value="Nitroreductase-like"/>
</dbReference>
<accession>A2ESW6</accession>
<dbReference type="PANTHER" id="PTHR43673">
    <property type="entry name" value="NAD(P)H NITROREDUCTASE YDGI-RELATED"/>
    <property type="match status" value="1"/>
</dbReference>
<evidence type="ECO:0000256" key="2">
    <source>
        <dbReference type="ARBA" id="ARBA00007118"/>
    </source>
</evidence>
<evidence type="ECO:0000256" key="5">
    <source>
        <dbReference type="ARBA" id="ARBA00023002"/>
    </source>
</evidence>
<feature type="domain" description="Nitroreductase" evidence="6">
    <location>
        <begin position="5"/>
        <end position="154"/>
    </location>
</feature>
<dbReference type="EMBL" id="DS113481">
    <property type="protein sequence ID" value="EAY04224.1"/>
    <property type="molecule type" value="Genomic_DNA"/>
</dbReference>
<dbReference type="SMR" id="A2ESW6"/>
<dbReference type="PANTHER" id="PTHR43673:SF2">
    <property type="entry name" value="NITROREDUCTASE"/>
    <property type="match status" value="1"/>
</dbReference>
<evidence type="ECO:0000256" key="3">
    <source>
        <dbReference type="ARBA" id="ARBA00022630"/>
    </source>
</evidence>
<dbReference type="InParanoid" id="A2ESW6"/>
<keyword evidence="5" id="KW-0560">Oxidoreductase</keyword>
<dbReference type="Gene3D" id="3.40.109.10">
    <property type="entry name" value="NADH Oxidase"/>
    <property type="match status" value="1"/>
</dbReference>
<dbReference type="RefSeq" id="XP_001316447.1">
    <property type="nucleotide sequence ID" value="XM_001316412.1"/>
</dbReference>
<proteinExistence type="inferred from homology"/>
<dbReference type="VEuPathDB" id="TrichDB:TVAGG3_0191900"/>
<dbReference type="CDD" id="cd02062">
    <property type="entry name" value="Nitro_FMN_reductase"/>
    <property type="match status" value="1"/>
</dbReference>
<sequence length="171" mass="19071">MFDAIKERRAVRSYITEEKIPKDVLENIIKAAQNAPTGCDFQSYDFIVDTNREHLTKIAHAVYNSFPGIDKFLKNPDIFYGAPCVIFIVPARPFREDCCVYDMGIIGQSICLEAKVQGYASVQIGFVHGTKPEVLKPFLDLPRDLSPLAVAIGKPSPDFTPAPKEITSKIH</sequence>
<dbReference type="SUPFAM" id="SSF55469">
    <property type="entry name" value="FMN-dependent nitroreductase-like"/>
    <property type="match status" value="1"/>
</dbReference>
<dbReference type="Pfam" id="PF00881">
    <property type="entry name" value="Nitroreductase"/>
    <property type="match status" value="1"/>
</dbReference>
<dbReference type="OrthoDB" id="41362at2759"/>
<dbReference type="KEGG" id="tva:4762083"/>
<dbReference type="VEuPathDB" id="TrichDB:TVAG_474290"/>
<dbReference type="GO" id="GO:0016491">
    <property type="term" value="F:oxidoreductase activity"/>
    <property type="evidence" value="ECO:0007669"/>
    <property type="project" value="UniProtKB-KW"/>
</dbReference>
<keyword evidence="4" id="KW-0288">FMN</keyword>
<evidence type="ECO:0000259" key="6">
    <source>
        <dbReference type="Pfam" id="PF00881"/>
    </source>
</evidence>
<evidence type="ECO:0000313" key="7">
    <source>
        <dbReference type="EMBL" id="EAY04224.1"/>
    </source>
</evidence>
<comment type="similarity">
    <text evidence="2">Belongs to the nitroreductase family.</text>
</comment>
<evidence type="ECO:0000256" key="1">
    <source>
        <dbReference type="ARBA" id="ARBA00001917"/>
    </source>
</evidence>
<dbReference type="Proteomes" id="UP000001542">
    <property type="component" value="Unassembled WGS sequence"/>
</dbReference>
<dbReference type="InterPro" id="IPR029479">
    <property type="entry name" value="Nitroreductase"/>
</dbReference>
<reference evidence="7" key="1">
    <citation type="submission" date="2006-10" db="EMBL/GenBank/DDBJ databases">
        <authorList>
            <person name="Amadeo P."/>
            <person name="Zhao Q."/>
            <person name="Wortman J."/>
            <person name="Fraser-Liggett C."/>
            <person name="Carlton J."/>
        </authorList>
    </citation>
    <scope>NUCLEOTIDE SEQUENCE</scope>
    <source>
        <strain evidence="7">G3</strain>
    </source>
</reference>
<dbReference type="AlphaFoldDB" id="A2ESW6"/>
<reference evidence="7" key="2">
    <citation type="journal article" date="2007" name="Science">
        <title>Draft genome sequence of the sexually transmitted pathogen Trichomonas vaginalis.</title>
        <authorList>
            <person name="Carlton J.M."/>
            <person name="Hirt R.P."/>
            <person name="Silva J.C."/>
            <person name="Delcher A.L."/>
            <person name="Schatz M."/>
            <person name="Zhao Q."/>
            <person name="Wortman J.R."/>
            <person name="Bidwell S.L."/>
            <person name="Alsmark U.C.M."/>
            <person name="Besteiro S."/>
            <person name="Sicheritz-Ponten T."/>
            <person name="Noel C.J."/>
            <person name="Dacks J.B."/>
            <person name="Foster P.G."/>
            <person name="Simillion C."/>
            <person name="Van de Peer Y."/>
            <person name="Miranda-Saavedra D."/>
            <person name="Barton G.J."/>
            <person name="Westrop G.D."/>
            <person name="Mueller S."/>
            <person name="Dessi D."/>
            <person name="Fiori P.L."/>
            <person name="Ren Q."/>
            <person name="Paulsen I."/>
            <person name="Zhang H."/>
            <person name="Bastida-Corcuera F.D."/>
            <person name="Simoes-Barbosa A."/>
            <person name="Brown M.T."/>
            <person name="Hayes R.D."/>
            <person name="Mukherjee M."/>
            <person name="Okumura C.Y."/>
            <person name="Schneider R."/>
            <person name="Smith A.J."/>
            <person name="Vanacova S."/>
            <person name="Villalvazo M."/>
            <person name="Haas B.J."/>
            <person name="Pertea M."/>
            <person name="Feldblyum T.V."/>
            <person name="Utterback T.R."/>
            <person name="Shu C.L."/>
            <person name="Osoegawa K."/>
            <person name="de Jong P.J."/>
            <person name="Hrdy I."/>
            <person name="Horvathova L."/>
            <person name="Zubacova Z."/>
            <person name="Dolezal P."/>
            <person name="Malik S.B."/>
            <person name="Logsdon J.M. Jr."/>
            <person name="Henze K."/>
            <person name="Gupta A."/>
            <person name="Wang C.C."/>
            <person name="Dunne R.L."/>
            <person name="Upcroft J.A."/>
            <person name="Upcroft P."/>
            <person name="White O."/>
            <person name="Salzberg S.L."/>
            <person name="Tang P."/>
            <person name="Chiu C.-H."/>
            <person name="Lee Y.-S."/>
            <person name="Embley T.M."/>
            <person name="Coombs G.H."/>
            <person name="Mottram J.C."/>
            <person name="Tachezy J."/>
            <person name="Fraser-Liggett C.M."/>
            <person name="Johnson P.J."/>
        </authorList>
    </citation>
    <scope>NUCLEOTIDE SEQUENCE [LARGE SCALE GENOMIC DNA]</scope>
    <source>
        <strain evidence="7">G3</strain>
    </source>
</reference>
<gene>
    <name evidence="7" type="ORF">TVAG_474290</name>
</gene>
<protein>
    <submittedName>
        <fullName evidence="7">Nitroreductase family protein</fullName>
    </submittedName>
</protein>